<keyword evidence="2" id="KW-1185">Reference proteome</keyword>
<dbReference type="Proteomes" id="UP001150538">
    <property type="component" value="Unassembled WGS sequence"/>
</dbReference>
<accession>A0A9W7ZZP2</accession>
<protein>
    <submittedName>
        <fullName evidence="1">Uncharacterized protein</fullName>
    </submittedName>
</protein>
<gene>
    <name evidence="1" type="ORF">H4219_003109</name>
</gene>
<proteinExistence type="predicted"/>
<evidence type="ECO:0000313" key="1">
    <source>
        <dbReference type="EMBL" id="KAJ1917647.1"/>
    </source>
</evidence>
<sequence length="84" mass="9896">MEGLNYSDLLPINQGAANFLRKIAYEDIDKIPTMSADEILALKKKIDEQHQLFFHTDEQYSELMKAFNEKCQEWESMRPGMHLF</sequence>
<comment type="caution">
    <text evidence="1">The sequence shown here is derived from an EMBL/GenBank/DDBJ whole genome shotgun (WGS) entry which is preliminary data.</text>
</comment>
<dbReference type="AlphaFoldDB" id="A0A9W7ZZP2"/>
<dbReference type="EMBL" id="JANBPU010000066">
    <property type="protein sequence ID" value="KAJ1917647.1"/>
    <property type="molecule type" value="Genomic_DNA"/>
</dbReference>
<reference evidence="1" key="1">
    <citation type="submission" date="2022-07" db="EMBL/GenBank/DDBJ databases">
        <title>Phylogenomic reconstructions and comparative analyses of Kickxellomycotina fungi.</title>
        <authorList>
            <person name="Reynolds N.K."/>
            <person name="Stajich J.E."/>
            <person name="Barry K."/>
            <person name="Grigoriev I.V."/>
            <person name="Crous P."/>
            <person name="Smith M.E."/>
        </authorList>
    </citation>
    <scope>NUCLEOTIDE SEQUENCE</scope>
    <source>
        <strain evidence="1">NBRC 100468</strain>
    </source>
</reference>
<organism evidence="1 2">
    <name type="scientific">Mycoemilia scoparia</name>
    <dbReference type="NCBI Taxonomy" id="417184"/>
    <lineage>
        <taxon>Eukaryota</taxon>
        <taxon>Fungi</taxon>
        <taxon>Fungi incertae sedis</taxon>
        <taxon>Zoopagomycota</taxon>
        <taxon>Kickxellomycotina</taxon>
        <taxon>Kickxellomycetes</taxon>
        <taxon>Kickxellales</taxon>
        <taxon>Kickxellaceae</taxon>
        <taxon>Mycoemilia</taxon>
    </lineage>
</organism>
<evidence type="ECO:0000313" key="2">
    <source>
        <dbReference type="Proteomes" id="UP001150538"/>
    </source>
</evidence>
<name>A0A9W7ZZP2_9FUNG</name>